<dbReference type="Proteomes" id="UP001174909">
    <property type="component" value="Unassembled WGS sequence"/>
</dbReference>
<evidence type="ECO:0000313" key="1">
    <source>
        <dbReference type="EMBL" id="CAI8055131.1"/>
    </source>
</evidence>
<dbReference type="AlphaFoldDB" id="A0AA35TY23"/>
<gene>
    <name evidence="1" type="ORF">GBAR_LOCUS30101</name>
</gene>
<accession>A0AA35TY23</accession>
<proteinExistence type="predicted"/>
<name>A0AA35TY23_GEOBA</name>
<reference evidence="1" key="1">
    <citation type="submission" date="2023-03" db="EMBL/GenBank/DDBJ databases">
        <authorList>
            <person name="Steffen K."/>
            <person name="Cardenas P."/>
        </authorList>
    </citation>
    <scope>NUCLEOTIDE SEQUENCE</scope>
</reference>
<sequence length="30" mass="3375">MDRGVGNKTVIPGLCRVHSWNQQVRMSSDC</sequence>
<dbReference type="EMBL" id="CASHTH010004248">
    <property type="protein sequence ID" value="CAI8055131.1"/>
    <property type="molecule type" value="Genomic_DNA"/>
</dbReference>
<protein>
    <submittedName>
        <fullName evidence="1">Uncharacterized protein</fullName>
    </submittedName>
</protein>
<evidence type="ECO:0000313" key="2">
    <source>
        <dbReference type="Proteomes" id="UP001174909"/>
    </source>
</evidence>
<keyword evidence="2" id="KW-1185">Reference proteome</keyword>
<organism evidence="1 2">
    <name type="scientific">Geodia barretti</name>
    <name type="common">Barrett's horny sponge</name>
    <dbReference type="NCBI Taxonomy" id="519541"/>
    <lineage>
        <taxon>Eukaryota</taxon>
        <taxon>Metazoa</taxon>
        <taxon>Porifera</taxon>
        <taxon>Demospongiae</taxon>
        <taxon>Heteroscleromorpha</taxon>
        <taxon>Tetractinellida</taxon>
        <taxon>Astrophorina</taxon>
        <taxon>Geodiidae</taxon>
        <taxon>Geodia</taxon>
    </lineage>
</organism>
<comment type="caution">
    <text evidence="1">The sequence shown here is derived from an EMBL/GenBank/DDBJ whole genome shotgun (WGS) entry which is preliminary data.</text>
</comment>